<keyword evidence="3" id="KW-1185">Reference proteome</keyword>
<dbReference type="Proteomes" id="UP000439752">
    <property type="component" value="Unassembled WGS sequence"/>
</dbReference>
<proteinExistence type="predicted"/>
<name>A0A653IHJ1_9BACL</name>
<protein>
    <submittedName>
        <fullName evidence="2">Uncharacterized protein</fullName>
    </submittedName>
</protein>
<dbReference type="RefSeq" id="WP_029330411.1">
    <property type="nucleotide sequence ID" value="NZ_LR732308.1"/>
</dbReference>
<feature type="region of interest" description="Disordered" evidence="1">
    <location>
        <begin position="71"/>
        <end position="90"/>
    </location>
</feature>
<sequence length="90" mass="10128">MNTTLKRSLFVGSLAAVSVFGIQQYKRSCAKQNQSISDSAELDRRPSVDQTQDESEVGLTQLDSIQKAEWQANGFPQTHAERERLENEEV</sequence>
<accession>A0A653IHJ1</accession>
<gene>
    <name evidence="2" type="ORF">EXIGUO9Y_40023</name>
</gene>
<dbReference type="AlphaFoldDB" id="A0A653IHJ1"/>
<evidence type="ECO:0000313" key="3">
    <source>
        <dbReference type="Proteomes" id="UP000439752"/>
    </source>
</evidence>
<feature type="compositionally biased region" description="Basic and acidic residues" evidence="1">
    <location>
        <begin position="79"/>
        <end position="90"/>
    </location>
</feature>
<organism evidence="2 3">
    <name type="scientific">Exiguobacterium oxidotolerans</name>
    <dbReference type="NCBI Taxonomy" id="223958"/>
    <lineage>
        <taxon>Bacteria</taxon>
        <taxon>Bacillati</taxon>
        <taxon>Bacillota</taxon>
        <taxon>Bacilli</taxon>
        <taxon>Bacillales</taxon>
        <taxon>Bacillales Family XII. Incertae Sedis</taxon>
        <taxon>Exiguobacterium</taxon>
    </lineage>
</organism>
<reference evidence="2 3" key="1">
    <citation type="submission" date="2019-10" db="EMBL/GenBank/DDBJ databases">
        <authorList>
            <person name="Karimi E."/>
        </authorList>
    </citation>
    <scope>NUCLEOTIDE SEQUENCE [LARGE SCALE GENOMIC DNA]</scope>
    <source>
        <strain evidence="2">Exiguobacterium sp. 9Y</strain>
    </source>
</reference>
<evidence type="ECO:0000256" key="1">
    <source>
        <dbReference type="SAM" id="MobiDB-lite"/>
    </source>
</evidence>
<feature type="region of interest" description="Disordered" evidence="1">
    <location>
        <begin position="33"/>
        <end position="58"/>
    </location>
</feature>
<dbReference type="EMBL" id="CABWKQ010000034">
    <property type="protein sequence ID" value="VWX38509.1"/>
    <property type="molecule type" value="Genomic_DNA"/>
</dbReference>
<evidence type="ECO:0000313" key="2">
    <source>
        <dbReference type="EMBL" id="VWX38509.1"/>
    </source>
</evidence>